<organism evidence="1 2">
    <name type="scientific">Cyphellophora europaea (strain CBS 101466)</name>
    <name type="common">Phialophora europaea</name>
    <dbReference type="NCBI Taxonomy" id="1220924"/>
    <lineage>
        <taxon>Eukaryota</taxon>
        <taxon>Fungi</taxon>
        <taxon>Dikarya</taxon>
        <taxon>Ascomycota</taxon>
        <taxon>Pezizomycotina</taxon>
        <taxon>Eurotiomycetes</taxon>
        <taxon>Chaetothyriomycetidae</taxon>
        <taxon>Chaetothyriales</taxon>
        <taxon>Cyphellophoraceae</taxon>
        <taxon>Cyphellophora</taxon>
    </lineage>
</organism>
<keyword evidence="2" id="KW-1185">Reference proteome</keyword>
<dbReference type="EMBL" id="KB822715">
    <property type="protein sequence ID" value="ETN44453.1"/>
    <property type="molecule type" value="Genomic_DNA"/>
</dbReference>
<reference evidence="1 2" key="1">
    <citation type="submission" date="2013-03" db="EMBL/GenBank/DDBJ databases">
        <title>The Genome Sequence of Phialophora europaea CBS 101466.</title>
        <authorList>
            <consortium name="The Broad Institute Genomics Platform"/>
            <person name="Cuomo C."/>
            <person name="de Hoog S."/>
            <person name="Gorbushina A."/>
            <person name="Walker B."/>
            <person name="Young S.K."/>
            <person name="Zeng Q."/>
            <person name="Gargeya S."/>
            <person name="Fitzgerald M."/>
            <person name="Haas B."/>
            <person name="Abouelleil A."/>
            <person name="Allen A.W."/>
            <person name="Alvarado L."/>
            <person name="Arachchi H.M."/>
            <person name="Berlin A.M."/>
            <person name="Chapman S.B."/>
            <person name="Gainer-Dewar J."/>
            <person name="Goldberg J."/>
            <person name="Griggs A."/>
            <person name="Gujja S."/>
            <person name="Hansen M."/>
            <person name="Howarth C."/>
            <person name="Imamovic A."/>
            <person name="Ireland A."/>
            <person name="Larimer J."/>
            <person name="McCowan C."/>
            <person name="Murphy C."/>
            <person name="Pearson M."/>
            <person name="Poon T.W."/>
            <person name="Priest M."/>
            <person name="Roberts A."/>
            <person name="Saif S."/>
            <person name="Shea T."/>
            <person name="Sisk P."/>
            <person name="Sykes S."/>
            <person name="Wortman J."/>
            <person name="Nusbaum C."/>
            <person name="Birren B."/>
        </authorList>
    </citation>
    <scope>NUCLEOTIDE SEQUENCE [LARGE SCALE GENOMIC DNA]</scope>
    <source>
        <strain evidence="1 2">CBS 101466</strain>
    </source>
</reference>
<name>W2S8W2_CYPE1</name>
<dbReference type="InParanoid" id="W2S8W2"/>
<dbReference type="VEuPathDB" id="FungiDB:HMPREF1541_10634"/>
<sequence>MAAVPNSGRLNPRTAASQQSIWHVTSEETFRRNVVSLGRACKGVVWATDVVTRTTQPIASKIVVPDWGTLHSSEYCLPLAVEKRLSNDFAFIAAAQEGVHCVTTACIKQKISNCNSNTSAEMTLTLRLATNGGIPDKVRSALEDIWRTVQTGAGPGK</sequence>
<dbReference type="OrthoDB" id="4851849at2759"/>
<protein>
    <submittedName>
        <fullName evidence="1">Uncharacterized protein</fullName>
    </submittedName>
</protein>
<accession>W2S8W2</accession>
<evidence type="ECO:0000313" key="2">
    <source>
        <dbReference type="Proteomes" id="UP000030752"/>
    </source>
</evidence>
<dbReference type="AlphaFoldDB" id="W2S8W2"/>
<evidence type="ECO:0000313" key="1">
    <source>
        <dbReference type="EMBL" id="ETN44453.1"/>
    </source>
</evidence>
<dbReference type="GeneID" id="19977973"/>
<dbReference type="HOGENOM" id="CLU_1677820_0_0_1"/>
<gene>
    <name evidence="1" type="ORF">HMPREF1541_10634</name>
</gene>
<dbReference type="RefSeq" id="XP_008713526.1">
    <property type="nucleotide sequence ID" value="XM_008715304.1"/>
</dbReference>
<dbReference type="Proteomes" id="UP000030752">
    <property type="component" value="Unassembled WGS sequence"/>
</dbReference>
<proteinExistence type="predicted"/>